<protein>
    <submittedName>
        <fullName evidence="2">Uncharacterized protein</fullName>
    </submittedName>
</protein>
<dbReference type="AlphaFoldDB" id="K0TED4"/>
<feature type="region of interest" description="Disordered" evidence="1">
    <location>
        <begin position="1"/>
        <end position="94"/>
    </location>
</feature>
<evidence type="ECO:0000313" key="3">
    <source>
        <dbReference type="Proteomes" id="UP000266841"/>
    </source>
</evidence>
<evidence type="ECO:0000256" key="1">
    <source>
        <dbReference type="SAM" id="MobiDB-lite"/>
    </source>
</evidence>
<name>K0TED4_THAOC</name>
<sequence length="198" mass="21118">MDDLTMMIKTARPPVAVDTAQKKRGSVRGAKDGGQPASTAASQDTQSGSGGDTRPNSQGTASGKSKRGRGRPPSRDGIVPVELKAPVPKHSPPLREPFIIYPSILHGRVSERLSLTDRRRVGAPSSTPFRPVMDRLTGIERPCEPSPTSYGTRAKAGATRPAPGGLWEPHNAYRSRNLMRIQVNHEPSMGGHGCSAPD</sequence>
<organism evidence="2 3">
    <name type="scientific">Thalassiosira oceanica</name>
    <name type="common">Marine diatom</name>
    <dbReference type="NCBI Taxonomy" id="159749"/>
    <lineage>
        <taxon>Eukaryota</taxon>
        <taxon>Sar</taxon>
        <taxon>Stramenopiles</taxon>
        <taxon>Ochrophyta</taxon>
        <taxon>Bacillariophyta</taxon>
        <taxon>Coscinodiscophyceae</taxon>
        <taxon>Thalassiosirophycidae</taxon>
        <taxon>Thalassiosirales</taxon>
        <taxon>Thalassiosiraceae</taxon>
        <taxon>Thalassiosira</taxon>
    </lineage>
</organism>
<dbReference type="EMBL" id="AGNL01010693">
    <property type="protein sequence ID" value="EJK68927.1"/>
    <property type="molecule type" value="Genomic_DNA"/>
</dbReference>
<keyword evidence="3" id="KW-1185">Reference proteome</keyword>
<evidence type="ECO:0000313" key="2">
    <source>
        <dbReference type="EMBL" id="EJK68927.1"/>
    </source>
</evidence>
<proteinExistence type="predicted"/>
<dbReference type="Proteomes" id="UP000266841">
    <property type="component" value="Unassembled WGS sequence"/>
</dbReference>
<feature type="region of interest" description="Disordered" evidence="1">
    <location>
        <begin position="138"/>
        <end position="170"/>
    </location>
</feature>
<gene>
    <name evidence="2" type="ORF">THAOC_09860</name>
</gene>
<feature type="compositionally biased region" description="Polar residues" evidence="1">
    <location>
        <begin position="54"/>
        <end position="63"/>
    </location>
</feature>
<accession>K0TED4</accession>
<comment type="caution">
    <text evidence="2">The sequence shown here is derived from an EMBL/GenBank/DDBJ whole genome shotgun (WGS) entry which is preliminary data.</text>
</comment>
<reference evidence="2 3" key="1">
    <citation type="journal article" date="2012" name="Genome Biol.">
        <title>Genome and low-iron response of an oceanic diatom adapted to chronic iron limitation.</title>
        <authorList>
            <person name="Lommer M."/>
            <person name="Specht M."/>
            <person name="Roy A.S."/>
            <person name="Kraemer L."/>
            <person name="Andreson R."/>
            <person name="Gutowska M.A."/>
            <person name="Wolf J."/>
            <person name="Bergner S.V."/>
            <person name="Schilhabel M.B."/>
            <person name="Klostermeier U.C."/>
            <person name="Beiko R.G."/>
            <person name="Rosenstiel P."/>
            <person name="Hippler M."/>
            <person name="Laroche J."/>
        </authorList>
    </citation>
    <scope>NUCLEOTIDE SEQUENCE [LARGE SCALE GENOMIC DNA]</scope>
    <source>
        <strain evidence="2 3">CCMP1005</strain>
    </source>
</reference>
<feature type="compositionally biased region" description="Polar residues" evidence="1">
    <location>
        <begin position="36"/>
        <end position="47"/>
    </location>
</feature>